<dbReference type="EMBL" id="APVH01000065">
    <property type="protein sequence ID" value="EPX75901.1"/>
    <property type="molecule type" value="Genomic_DNA"/>
</dbReference>
<reference evidence="3" key="1">
    <citation type="journal article" date="2014" name="Stand. Genomic Sci.">
        <title>Genome sequence of the exopolysaccharide-producing Salipiger mucosus type strain (DSM 16094(T)), a moderately halophilic member of the Roseobacter clade.</title>
        <authorList>
            <person name="Riedel T."/>
            <person name="Spring S."/>
            <person name="Fiebig A."/>
            <person name="Petersen J."/>
            <person name="Kyrpides N.C."/>
            <person name="Goker M."/>
            <person name="Klenk H.P."/>
        </authorList>
    </citation>
    <scope>NUCLEOTIDE SEQUENCE [LARGE SCALE GENOMIC DNA]</scope>
    <source>
        <strain evidence="3">DSM 16094</strain>
    </source>
</reference>
<feature type="region of interest" description="Disordered" evidence="1">
    <location>
        <begin position="209"/>
        <end position="250"/>
    </location>
</feature>
<comment type="caution">
    <text evidence="2">The sequence shown here is derived from an EMBL/GenBank/DDBJ whole genome shotgun (WGS) entry which is preliminary data.</text>
</comment>
<dbReference type="STRING" id="1123237.Salmuc_01004"/>
<protein>
    <submittedName>
        <fullName evidence="2">Uncharacterized protein</fullName>
    </submittedName>
</protein>
<dbReference type="GO" id="GO:0006508">
    <property type="term" value="P:proteolysis"/>
    <property type="evidence" value="ECO:0007669"/>
    <property type="project" value="InterPro"/>
</dbReference>
<accession>S9Q3I7</accession>
<dbReference type="AlphaFoldDB" id="S9Q3I7"/>
<organism evidence="2 3">
    <name type="scientific">Salipiger mucosus DSM 16094</name>
    <dbReference type="NCBI Taxonomy" id="1123237"/>
    <lineage>
        <taxon>Bacteria</taxon>
        <taxon>Pseudomonadati</taxon>
        <taxon>Pseudomonadota</taxon>
        <taxon>Alphaproteobacteria</taxon>
        <taxon>Rhodobacterales</taxon>
        <taxon>Roseobacteraceae</taxon>
        <taxon>Salipiger</taxon>
    </lineage>
</organism>
<dbReference type="GO" id="GO:0004252">
    <property type="term" value="F:serine-type endopeptidase activity"/>
    <property type="evidence" value="ECO:0007669"/>
    <property type="project" value="InterPro"/>
</dbReference>
<dbReference type="SUPFAM" id="SSF52743">
    <property type="entry name" value="Subtilisin-like"/>
    <property type="match status" value="1"/>
</dbReference>
<name>S9Q3I7_9RHOB</name>
<gene>
    <name evidence="2" type="ORF">Salmuc_01004</name>
</gene>
<dbReference type="HOGENOM" id="CLU_1110774_0_0_5"/>
<keyword evidence="3" id="KW-1185">Reference proteome</keyword>
<evidence type="ECO:0000313" key="3">
    <source>
        <dbReference type="Proteomes" id="UP000015347"/>
    </source>
</evidence>
<dbReference type="InterPro" id="IPR036852">
    <property type="entry name" value="Peptidase_S8/S53_dom_sf"/>
</dbReference>
<feature type="compositionally biased region" description="Basic and acidic residues" evidence="1">
    <location>
        <begin position="209"/>
        <end position="230"/>
    </location>
</feature>
<dbReference type="Proteomes" id="UP000015347">
    <property type="component" value="Unassembled WGS sequence"/>
</dbReference>
<evidence type="ECO:0000256" key="1">
    <source>
        <dbReference type="SAM" id="MobiDB-lite"/>
    </source>
</evidence>
<sequence length="250" mass="26833">MGQALAVAPEAAIHVIRHAMPIEGRAGVERHAGSAQMPDADIREAVAALRPQVFSYSRGLDVAPARRDTMIVGNSWYVRDYLALLRAVERAGALFVQASGNVSSFYSGVPVVIDPANRRVPETRPVTNLVHAPMLLQCGGAFWTRRHDLATPAQRELRPSNYAVGYVQPADGPVEGYRVPDICGLGGPAGTTEKAARYEALCVMPIRGRPDGRRGRCRGPDGHRQRHLDVHAAGGGGRGTGAPALPRRSR</sequence>
<proteinExistence type="predicted"/>
<evidence type="ECO:0000313" key="2">
    <source>
        <dbReference type="EMBL" id="EPX75901.1"/>
    </source>
</evidence>